<dbReference type="Gene3D" id="2.120.10.80">
    <property type="entry name" value="Kelch-type beta propeller"/>
    <property type="match status" value="1"/>
</dbReference>
<keyword evidence="3" id="KW-1185">Reference proteome</keyword>
<evidence type="ECO:0000313" key="2">
    <source>
        <dbReference type="EMBL" id="KAJ4797765.1"/>
    </source>
</evidence>
<sequence length="402" mass="45943">MSAEEQKMHQQLWANLHGDVLEEVAMHVPIVDLLSASLVSREWRRAVCSSLVYRPHQRPWLILRDLRSPKSSAFSIHALDPYSRSWVSVTRRSISDRPFEMVGPCFMRRSTGDRFCALMFRKMTISKDPFGARWEQDTKAPRKFRLDPVVAEVGWWILVVGGECSIDRDYEEEGPVEVYDKRTGVWESAGLMPVVFEGSTCAAWLSVVASSKRLYVMERKSGWLSWFDPESKRWGPVRQMRPDPGVSAWAITVGYGEKLLLFGARRGTDGDAVMKVKIWEVEGDNLRVVDTEGEEMPAEMVDRLFPADEGQDATWQGYSVHVDVCGTEHGGYVCNLNPLGMRKRNGVVLFDLSRSRSRSSRMVERWEWVPLPERVGDNPMARIFCGCSPVDFKHISSSLRRY</sequence>
<organism evidence="2 3">
    <name type="scientific">Rhynchospora pubera</name>
    <dbReference type="NCBI Taxonomy" id="906938"/>
    <lineage>
        <taxon>Eukaryota</taxon>
        <taxon>Viridiplantae</taxon>
        <taxon>Streptophyta</taxon>
        <taxon>Embryophyta</taxon>
        <taxon>Tracheophyta</taxon>
        <taxon>Spermatophyta</taxon>
        <taxon>Magnoliopsida</taxon>
        <taxon>Liliopsida</taxon>
        <taxon>Poales</taxon>
        <taxon>Cyperaceae</taxon>
        <taxon>Cyperoideae</taxon>
        <taxon>Rhynchosporeae</taxon>
        <taxon>Rhynchospora</taxon>
    </lineage>
</organism>
<comment type="caution">
    <text evidence="2">The sequence shown here is derived from an EMBL/GenBank/DDBJ whole genome shotgun (WGS) entry which is preliminary data.</text>
</comment>
<dbReference type="AlphaFoldDB" id="A0AAV8FWC3"/>
<gene>
    <name evidence="2" type="ORF">LUZ62_049011</name>
</gene>
<dbReference type="InterPro" id="IPR036047">
    <property type="entry name" value="F-box-like_dom_sf"/>
</dbReference>
<dbReference type="PANTHER" id="PTHR24414">
    <property type="entry name" value="F-BOX/KELCH-REPEAT PROTEIN SKIP4"/>
    <property type="match status" value="1"/>
</dbReference>
<evidence type="ECO:0000313" key="3">
    <source>
        <dbReference type="Proteomes" id="UP001140206"/>
    </source>
</evidence>
<feature type="domain" description="F-box" evidence="1">
    <location>
        <begin position="16"/>
        <end position="56"/>
    </location>
</feature>
<dbReference type="InterPro" id="IPR050354">
    <property type="entry name" value="F-box/kelch-repeat_ARATH"/>
</dbReference>
<dbReference type="InterPro" id="IPR001810">
    <property type="entry name" value="F-box_dom"/>
</dbReference>
<dbReference type="Gene3D" id="1.20.1280.50">
    <property type="match status" value="1"/>
</dbReference>
<accession>A0AAV8FWC3</accession>
<dbReference type="Proteomes" id="UP001140206">
    <property type="component" value="Chromosome 2"/>
</dbReference>
<reference evidence="2" key="1">
    <citation type="submission" date="2022-08" db="EMBL/GenBank/DDBJ databases">
        <authorList>
            <person name="Marques A."/>
        </authorList>
    </citation>
    <scope>NUCLEOTIDE SEQUENCE</scope>
    <source>
        <strain evidence="2">RhyPub2mFocal</strain>
        <tissue evidence="2">Leaves</tissue>
    </source>
</reference>
<dbReference type="PANTHER" id="PTHR24414:SF203">
    <property type="entry name" value="OS01G0704300 PROTEIN"/>
    <property type="match status" value="1"/>
</dbReference>
<dbReference type="Pfam" id="PF00646">
    <property type="entry name" value="F-box"/>
    <property type="match status" value="1"/>
</dbReference>
<dbReference type="CDD" id="cd09917">
    <property type="entry name" value="F-box_SF"/>
    <property type="match status" value="1"/>
</dbReference>
<dbReference type="SUPFAM" id="SSF117281">
    <property type="entry name" value="Kelch motif"/>
    <property type="match status" value="1"/>
</dbReference>
<dbReference type="EMBL" id="JAMFTS010000002">
    <property type="protein sequence ID" value="KAJ4797765.1"/>
    <property type="molecule type" value="Genomic_DNA"/>
</dbReference>
<protein>
    <submittedName>
        <fullName evidence="2">Kelch repeat-containing F-box-like protein</fullName>
    </submittedName>
</protein>
<dbReference type="SUPFAM" id="SSF81383">
    <property type="entry name" value="F-box domain"/>
    <property type="match status" value="1"/>
</dbReference>
<name>A0AAV8FWC3_9POAL</name>
<dbReference type="SMART" id="SM00256">
    <property type="entry name" value="FBOX"/>
    <property type="match status" value="1"/>
</dbReference>
<proteinExistence type="predicted"/>
<dbReference type="InterPro" id="IPR015915">
    <property type="entry name" value="Kelch-typ_b-propeller"/>
</dbReference>
<evidence type="ECO:0000259" key="1">
    <source>
        <dbReference type="SMART" id="SM00256"/>
    </source>
</evidence>